<name>A0A511JBY6_9CELL</name>
<accession>A0A511JBY6</accession>
<reference evidence="2 3" key="1">
    <citation type="submission" date="2019-07" db="EMBL/GenBank/DDBJ databases">
        <title>Whole genome shotgun sequence of Cellulomonas composti NBRC 100758.</title>
        <authorList>
            <person name="Hosoyama A."/>
            <person name="Uohara A."/>
            <person name="Ohji S."/>
            <person name="Ichikawa N."/>
        </authorList>
    </citation>
    <scope>NUCLEOTIDE SEQUENCE [LARGE SCALE GENOMIC DNA]</scope>
    <source>
        <strain evidence="2 3">NBRC 100758</strain>
    </source>
</reference>
<evidence type="ECO:0000313" key="3">
    <source>
        <dbReference type="Proteomes" id="UP000321720"/>
    </source>
</evidence>
<sequence>MDEDAVGVVGGVGMVGGLLVRNAPSPGWVMFRETELFAGWIAVLVGLVDGAPRLIGLQLKPTSVTADQVALDASTIARLPLRTLTVVAARVLDLMPDGRTRAPEGEEAFTDGRLPAFWAPEVAPIRPRGGSDEFSDWIADTYDRAVAQGRSARSVIADAMHVGLKRADQLISEARERGRLPEDRTRRRRDAALAGVTIRQPSSPPQRLVKVREV</sequence>
<evidence type="ECO:0000313" key="2">
    <source>
        <dbReference type="EMBL" id="GEL95299.1"/>
    </source>
</evidence>
<dbReference type="RefSeq" id="WP_146842952.1">
    <property type="nucleotide sequence ID" value="NZ_BJWG01000008.1"/>
</dbReference>
<feature type="region of interest" description="Disordered" evidence="1">
    <location>
        <begin position="175"/>
        <end position="214"/>
    </location>
</feature>
<dbReference type="OrthoDB" id="5004802at2"/>
<dbReference type="Proteomes" id="UP000321720">
    <property type="component" value="Unassembled WGS sequence"/>
</dbReference>
<dbReference type="AlphaFoldDB" id="A0A511JBY6"/>
<evidence type="ECO:0000256" key="1">
    <source>
        <dbReference type="SAM" id="MobiDB-lite"/>
    </source>
</evidence>
<proteinExistence type="predicted"/>
<organism evidence="2 3">
    <name type="scientific">Cellulomonas composti</name>
    <dbReference type="NCBI Taxonomy" id="266130"/>
    <lineage>
        <taxon>Bacteria</taxon>
        <taxon>Bacillati</taxon>
        <taxon>Actinomycetota</taxon>
        <taxon>Actinomycetes</taxon>
        <taxon>Micrococcales</taxon>
        <taxon>Cellulomonadaceae</taxon>
        <taxon>Cellulomonas</taxon>
    </lineage>
</organism>
<dbReference type="EMBL" id="BJWG01000008">
    <property type="protein sequence ID" value="GEL95299.1"/>
    <property type="molecule type" value="Genomic_DNA"/>
</dbReference>
<comment type="caution">
    <text evidence="2">The sequence shown here is derived from an EMBL/GenBank/DDBJ whole genome shotgun (WGS) entry which is preliminary data.</text>
</comment>
<gene>
    <name evidence="2" type="ORF">CCO02nite_19570</name>
</gene>
<feature type="compositionally biased region" description="Basic and acidic residues" evidence="1">
    <location>
        <begin position="175"/>
        <end position="185"/>
    </location>
</feature>
<keyword evidence="3" id="KW-1185">Reference proteome</keyword>
<protein>
    <submittedName>
        <fullName evidence="2">Uncharacterized protein</fullName>
    </submittedName>
</protein>